<keyword evidence="8" id="KW-1185">Reference proteome</keyword>
<feature type="domain" description="Rieske" evidence="6">
    <location>
        <begin position="27"/>
        <end position="134"/>
    </location>
</feature>
<dbReference type="PROSITE" id="PS51296">
    <property type="entry name" value="RIESKE"/>
    <property type="match status" value="1"/>
</dbReference>
<dbReference type="PANTHER" id="PTHR21266">
    <property type="entry name" value="IRON-SULFUR DOMAIN CONTAINING PROTEIN"/>
    <property type="match status" value="1"/>
</dbReference>
<dbReference type="InterPro" id="IPR036922">
    <property type="entry name" value="Rieske_2Fe-2S_sf"/>
</dbReference>
<evidence type="ECO:0000313" key="8">
    <source>
        <dbReference type="Proteomes" id="UP001174909"/>
    </source>
</evidence>
<evidence type="ECO:0000256" key="3">
    <source>
        <dbReference type="ARBA" id="ARBA00023002"/>
    </source>
</evidence>
<dbReference type="InterPro" id="IPR045623">
    <property type="entry name" value="LigXa_C"/>
</dbReference>
<evidence type="ECO:0000256" key="5">
    <source>
        <dbReference type="ARBA" id="ARBA00023014"/>
    </source>
</evidence>
<evidence type="ECO:0000256" key="2">
    <source>
        <dbReference type="ARBA" id="ARBA00022723"/>
    </source>
</evidence>
<keyword evidence="5" id="KW-0411">Iron-sulfur</keyword>
<name>A0AA35X646_GEOBA</name>
<comment type="caution">
    <text evidence="7">The sequence shown here is derived from an EMBL/GenBank/DDBJ whole genome shotgun (WGS) entry which is preliminary data.</text>
</comment>
<dbReference type="InterPro" id="IPR050584">
    <property type="entry name" value="Cholesterol_7-desaturase"/>
</dbReference>
<dbReference type="Pfam" id="PF19301">
    <property type="entry name" value="LigXa_C"/>
    <property type="match status" value="1"/>
</dbReference>
<evidence type="ECO:0000313" key="7">
    <source>
        <dbReference type="EMBL" id="CAI8039550.1"/>
    </source>
</evidence>
<reference evidence="7" key="1">
    <citation type="submission" date="2023-03" db="EMBL/GenBank/DDBJ databases">
        <authorList>
            <person name="Steffen K."/>
            <person name="Cardenas P."/>
        </authorList>
    </citation>
    <scope>NUCLEOTIDE SEQUENCE</scope>
</reference>
<dbReference type="SUPFAM" id="SSF55961">
    <property type="entry name" value="Bet v1-like"/>
    <property type="match status" value="1"/>
</dbReference>
<dbReference type="Proteomes" id="UP001174909">
    <property type="component" value="Unassembled WGS sequence"/>
</dbReference>
<dbReference type="CDD" id="cd03479">
    <property type="entry name" value="Rieske_RO_Alpha_PhDO_like"/>
    <property type="match status" value="1"/>
</dbReference>
<dbReference type="Gene3D" id="3.90.380.10">
    <property type="entry name" value="Naphthalene 1,2-dioxygenase Alpha Subunit, Chain A, domain 1"/>
    <property type="match status" value="1"/>
</dbReference>
<dbReference type="Pfam" id="PF00355">
    <property type="entry name" value="Rieske"/>
    <property type="match status" value="1"/>
</dbReference>
<keyword evidence="1" id="KW-0001">2Fe-2S</keyword>
<dbReference type="Gene3D" id="2.102.10.10">
    <property type="entry name" value="Rieske [2Fe-2S] iron-sulphur domain"/>
    <property type="match status" value="1"/>
</dbReference>
<keyword evidence="3" id="KW-0560">Oxidoreductase</keyword>
<dbReference type="AlphaFoldDB" id="A0AA35X646"/>
<evidence type="ECO:0000259" key="6">
    <source>
        <dbReference type="PROSITE" id="PS51296"/>
    </source>
</evidence>
<dbReference type="EMBL" id="CASHTH010003049">
    <property type="protein sequence ID" value="CAI8039550.1"/>
    <property type="molecule type" value="Genomic_DNA"/>
</dbReference>
<dbReference type="SUPFAM" id="SSF50022">
    <property type="entry name" value="ISP domain"/>
    <property type="match status" value="1"/>
</dbReference>
<accession>A0AA35X646</accession>
<keyword evidence="2" id="KW-0479">Metal-binding</keyword>
<dbReference type="GO" id="GO:0051537">
    <property type="term" value="F:2 iron, 2 sulfur cluster binding"/>
    <property type="evidence" value="ECO:0007669"/>
    <property type="project" value="UniProtKB-KW"/>
</dbReference>
<dbReference type="GO" id="GO:0016491">
    <property type="term" value="F:oxidoreductase activity"/>
    <property type="evidence" value="ECO:0007669"/>
    <property type="project" value="UniProtKB-KW"/>
</dbReference>
<proteinExistence type="predicted"/>
<keyword evidence="4" id="KW-0408">Iron</keyword>
<evidence type="ECO:0000256" key="1">
    <source>
        <dbReference type="ARBA" id="ARBA00022714"/>
    </source>
</evidence>
<dbReference type="PANTHER" id="PTHR21266:SF59">
    <property type="entry name" value="BLR4922 PROTEIN"/>
    <property type="match status" value="1"/>
</dbReference>
<dbReference type="InterPro" id="IPR017941">
    <property type="entry name" value="Rieske_2Fe-2S"/>
</dbReference>
<sequence>MLSHIENEALTRTDRGTPMGEVMRCYWMPALLSSELPEPDCPPIRVRLLGEELVAFRDTQGRVGLLDEFCPHRMASLFLGRNEECGLRCVYHGWKFDVDGNCLDMMNEPPDSDYHTKVGIKAYPTLERGGAVWAYMGEPGSQPPPPPNFEWATVPETHRHISKNWQKCNWLQSLEGGIDTAHAPILHRTITTDTDKAGIGINTDFVTGGAPTLEVDVTDYGYQYVGIRDLGERGDFVRTYQYIMPFHQMRPRQSGYKGQAAKQVIAGHMWVPMDDSNCMIYNWVYSFGPEPITEEEWGEIERGYGRGPDDMLPNFRGKGNRENDWLIDRQVQKYETFTGINGINAQDVAVQESMGAIVDRTRENLTRSDMAIIQARRLLLQAAQTVADGGLPPGVAPTYYNARAIEGVLPKGADWRAEMLELMHPTS</sequence>
<dbReference type="GO" id="GO:0046872">
    <property type="term" value="F:metal ion binding"/>
    <property type="evidence" value="ECO:0007669"/>
    <property type="project" value="UniProtKB-KW"/>
</dbReference>
<organism evidence="7 8">
    <name type="scientific">Geodia barretti</name>
    <name type="common">Barrett's horny sponge</name>
    <dbReference type="NCBI Taxonomy" id="519541"/>
    <lineage>
        <taxon>Eukaryota</taxon>
        <taxon>Metazoa</taxon>
        <taxon>Porifera</taxon>
        <taxon>Demospongiae</taxon>
        <taxon>Heteroscleromorpha</taxon>
        <taxon>Tetractinellida</taxon>
        <taxon>Astrophorina</taxon>
        <taxon>Geodiidae</taxon>
        <taxon>Geodia</taxon>
    </lineage>
</organism>
<protein>
    <submittedName>
        <fullName evidence="7">3-chlorobenzoate-3,4-dioxygenase oxygenase subunit</fullName>
    </submittedName>
</protein>
<gene>
    <name evidence="7" type="ORF">GBAR_LOCUS22008</name>
</gene>
<evidence type="ECO:0000256" key="4">
    <source>
        <dbReference type="ARBA" id="ARBA00023004"/>
    </source>
</evidence>